<dbReference type="PANTHER" id="PTHR24292:SF54">
    <property type="entry name" value="CYP9F3-RELATED"/>
    <property type="match status" value="1"/>
</dbReference>
<reference evidence="16 17" key="1">
    <citation type="submission" date="2015-12" db="EMBL/GenBank/DDBJ databases">
        <title>The genome of Folsomia candida.</title>
        <authorList>
            <person name="Faddeeva A."/>
            <person name="Derks M.F."/>
            <person name="Anvar Y."/>
            <person name="Smit S."/>
            <person name="Van Straalen N."/>
            <person name="Roelofs D."/>
        </authorList>
    </citation>
    <scope>NUCLEOTIDE SEQUENCE [LARGE SCALE GENOMIC DNA]</scope>
    <source>
        <strain evidence="16 17">VU population</strain>
        <tissue evidence="16">Whole body</tissue>
    </source>
</reference>
<gene>
    <name evidence="16" type="ORF">Fcan01_00866</name>
</gene>
<dbReference type="GO" id="GO:0016705">
    <property type="term" value="F:oxidoreductase activity, acting on paired donors, with incorporation or reduction of molecular oxygen"/>
    <property type="evidence" value="ECO:0007669"/>
    <property type="project" value="InterPro"/>
</dbReference>
<dbReference type="InterPro" id="IPR001128">
    <property type="entry name" value="Cyt_P450"/>
</dbReference>
<proteinExistence type="inferred from homology"/>
<sequence length="691" mass="78921">MLVLLAVLVTMATLLLHMVKSRKFSYWSSRGFPTLQHKVSLRDVLAGKKYLVDADPEYYDEIGDEKFGGFSELGLFGGQTIFIKDLDLVKNILVKDFDHFSDRTGFGELDRRMGHSLTEMGGQEWKDMRTFLSPTFTSGKIKRMFCHFERTATKFNEHVKTHSNSKSDTSFDLPLLTSMYKYTLGNIATSVFGLDVDTFDKNNVFFTTTTEMFESIIQNRKMQFALAQNFPRFSKFFKIQAIEQKYSDFFWGLLNTALKARQEGSVKGNDFFQLLVDAQNEDNSNVDIAEGSKGNKKNIKWTDELACAQAFLFLGAGFSTVANNLAAALYLLASESEMQDKMYEEVNRIMGTDEKGGDKISYDDLTKLEYMEMFMSEILRLYPVQTRLDRIAVRDYEVLDSKNKKLVIPKGANVVISAEAIHKDGRYFANPLKFDPERFSQENKGKIHPYSYMPFSIGPRNCIGMRFALAETKVLLAHVVRNFVISPTESTPLPVKIGRNPVGYQIDNSVHLRFTPRAILECLKESKIQNNKHGKAIAESAERQFKRRYGWLTDFGDKAEPFIIVTLTHPFFKLRVIPPQFLEHCKSIFKKNAISLQEELNKRDMRCNETPKKYDMVPSLAKKANRFSMFEEGKTRDDGVMTGNSSSCNEAQAEVAAYFNNPGRSFQTLSSFPLIMKLGFGRKVKKHLKNI</sequence>
<evidence type="ECO:0000256" key="3">
    <source>
        <dbReference type="ARBA" id="ARBA00004406"/>
    </source>
</evidence>
<evidence type="ECO:0000256" key="10">
    <source>
        <dbReference type="ARBA" id="ARBA00023004"/>
    </source>
</evidence>
<evidence type="ECO:0000256" key="5">
    <source>
        <dbReference type="ARBA" id="ARBA00022617"/>
    </source>
</evidence>
<feature type="binding site" description="axial binding residue" evidence="13">
    <location>
        <position position="462"/>
    </location>
    <ligand>
        <name>heme</name>
        <dbReference type="ChEBI" id="CHEBI:30413"/>
    </ligand>
    <ligandPart>
        <name>Fe</name>
        <dbReference type="ChEBI" id="CHEBI:18248"/>
    </ligandPart>
</feature>
<keyword evidence="11 14" id="KW-0503">Monooxygenase</keyword>
<comment type="caution">
    <text evidence="16">The sequence shown here is derived from an EMBL/GenBank/DDBJ whole genome shotgun (WGS) entry which is preliminary data.</text>
</comment>
<keyword evidence="6 13" id="KW-0479">Metal-binding</keyword>
<dbReference type="CDD" id="cd11056">
    <property type="entry name" value="CYP6-like"/>
    <property type="match status" value="1"/>
</dbReference>
<evidence type="ECO:0000313" key="16">
    <source>
        <dbReference type="EMBL" id="OXA61815.1"/>
    </source>
</evidence>
<keyword evidence="12" id="KW-0472">Membrane</keyword>
<dbReference type="PRINTS" id="PR00463">
    <property type="entry name" value="EP450I"/>
</dbReference>
<dbReference type="Gene3D" id="1.10.630.10">
    <property type="entry name" value="Cytochrome P450"/>
    <property type="match status" value="1"/>
</dbReference>
<dbReference type="OMA" id="CHFERTA"/>
<keyword evidence="17" id="KW-1185">Reference proteome</keyword>
<dbReference type="InterPro" id="IPR017972">
    <property type="entry name" value="Cyt_P450_CS"/>
</dbReference>
<dbReference type="STRING" id="158441.A0A226EW05"/>
<keyword evidence="9 14" id="KW-0560">Oxidoreductase</keyword>
<protein>
    <submittedName>
        <fullName evidence="16">Cytochrome P450 6a2</fullName>
    </submittedName>
</protein>
<dbReference type="InterPro" id="IPR050476">
    <property type="entry name" value="Insect_CytP450_Detox"/>
</dbReference>
<dbReference type="PRINTS" id="PR00385">
    <property type="entry name" value="P450"/>
</dbReference>
<evidence type="ECO:0000256" key="11">
    <source>
        <dbReference type="ARBA" id="ARBA00023033"/>
    </source>
</evidence>
<dbReference type="GO" id="GO:0020037">
    <property type="term" value="F:heme binding"/>
    <property type="evidence" value="ECO:0007669"/>
    <property type="project" value="InterPro"/>
</dbReference>
<evidence type="ECO:0000256" key="6">
    <source>
        <dbReference type="ARBA" id="ARBA00022723"/>
    </source>
</evidence>
<evidence type="ECO:0000313" key="17">
    <source>
        <dbReference type="Proteomes" id="UP000198287"/>
    </source>
</evidence>
<evidence type="ECO:0000256" key="8">
    <source>
        <dbReference type="ARBA" id="ARBA00022848"/>
    </source>
</evidence>
<dbReference type="Proteomes" id="UP000198287">
    <property type="component" value="Unassembled WGS sequence"/>
</dbReference>
<evidence type="ECO:0000256" key="15">
    <source>
        <dbReference type="SAM" id="SignalP"/>
    </source>
</evidence>
<evidence type="ECO:0000256" key="9">
    <source>
        <dbReference type="ARBA" id="ARBA00023002"/>
    </source>
</evidence>
<dbReference type="SUPFAM" id="SSF48264">
    <property type="entry name" value="Cytochrome P450"/>
    <property type="match status" value="1"/>
</dbReference>
<comment type="similarity">
    <text evidence="4 14">Belongs to the cytochrome P450 family.</text>
</comment>
<evidence type="ECO:0000256" key="2">
    <source>
        <dbReference type="ARBA" id="ARBA00004174"/>
    </source>
</evidence>
<keyword evidence="8" id="KW-0492">Microsome</keyword>
<evidence type="ECO:0000256" key="14">
    <source>
        <dbReference type="RuleBase" id="RU000461"/>
    </source>
</evidence>
<evidence type="ECO:0000256" key="1">
    <source>
        <dbReference type="ARBA" id="ARBA00001971"/>
    </source>
</evidence>
<organism evidence="16 17">
    <name type="scientific">Folsomia candida</name>
    <name type="common">Springtail</name>
    <dbReference type="NCBI Taxonomy" id="158441"/>
    <lineage>
        <taxon>Eukaryota</taxon>
        <taxon>Metazoa</taxon>
        <taxon>Ecdysozoa</taxon>
        <taxon>Arthropoda</taxon>
        <taxon>Hexapoda</taxon>
        <taxon>Collembola</taxon>
        <taxon>Entomobryomorpha</taxon>
        <taxon>Isotomoidea</taxon>
        <taxon>Isotomidae</taxon>
        <taxon>Proisotominae</taxon>
        <taxon>Folsomia</taxon>
    </lineage>
</organism>
<accession>A0A226EW05</accession>
<dbReference type="InterPro" id="IPR036396">
    <property type="entry name" value="Cyt_P450_sf"/>
</dbReference>
<comment type="subcellular location">
    <subcellularLocation>
        <location evidence="3">Endoplasmic reticulum membrane</location>
        <topology evidence="3">Peripheral membrane protein</topology>
    </subcellularLocation>
    <subcellularLocation>
        <location evidence="2">Microsome membrane</location>
        <topology evidence="2">Peripheral membrane protein</topology>
    </subcellularLocation>
</comment>
<name>A0A226EW05_FOLCA</name>
<dbReference type="InterPro" id="IPR002401">
    <property type="entry name" value="Cyt_P450_E_grp-I"/>
</dbReference>
<feature type="chain" id="PRO_5012217748" evidence="15">
    <location>
        <begin position="22"/>
        <end position="691"/>
    </location>
</feature>
<keyword evidence="15" id="KW-0732">Signal</keyword>
<evidence type="ECO:0000256" key="4">
    <source>
        <dbReference type="ARBA" id="ARBA00010617"/>
    </source>
</evidence>
<evidence type="ECO:0000256" key="13">
    <source>
        <dbReference type="PIRSR" id="PIRSR602401-1"/>
    </source>
</evidence>
<keyword evidence="5 13" id="KW-0349">Heme</keyword>
<dbReference type="PANTHER" id="PTHR24292">
    <property type="entry name" value="CYTOCHROME P450"/>
    <property type="match status" value="1"/>
</dbReference>
<dbReference type="GO" id="GO:0004497">
    <property type="term" value="F:monooxygenase activity"/>
    <property type="evidence" value="ECO:0007669"/>
    <property type="project" value="UniProtKB-KW"/>
</dbReference>
<dbReference type="EMBL" id="LNIX01000001">
    <property type="protein sequence ID" value="OXA61815.1"/>
    <property type="molecule type" value="Genomic_DNA"/>
</dbReference>
<dbReference type="AlphaFoldDB" id="A0A226EW05"/>
<dbReference type="FunFam" id="1.10.630.10:FF:000182">
    <property type="entry name" value="Cytochrome P450 3A4"/>
    <property type="match status" value="1"/>
</dbReference>
<dbReference type="OrthoDB" id="2789670at2759"/>
<dbReference type="Pfam" id="PF00067">
    <property type="entry name" value="p450"/>
    <property type="match status" value="1"/>
</dbReference>
<keyword evidence="10 13" id="KW-0408">Iron</keyword>
<dbReference type="PROSITE" id="PS00086">
    <property type="entry name" value="CYTOCHROME_P450"/>
    <property type="match status" value="1"/>
</dbReference>
<comment type="cofactor">
    <cofactor evidence="1 13">
        <name>heme</name>
        <dbReference type="ChEBI" id="CHEBI:30413"/>
    </cofactor>
</comment>
<feature type="signal peptide" evidence="15">
    <location>
        <begin position="1"/>
        <end position="21"/>
    </location>
</feature>
<dbReference type="GO" id="GO:0005789">
    <property type="term" value="C:endoplasmic reticulum membrane"/>
    <property type="evidence" value="ECO:0007669"/>
    <property type="project" value="UniProtKB-SubCell"/>
</dbReference>
<evidence type="ECO:0000256" key="7">
    <source>
        <dbReference type="ARBA" id="ARBA00022824"/>
    </source>
</evidence>
<dbReference type="GO" id="GO:0005506">
    <property type="term" value="F:iron ion binding"/>
    <property type="evidence" value="ECO:0007669"/>
    <property type="project" value="InterPro"/>
</dbReference>
<evidence type="ECO:0000256" key="12">
    <source>
        <dbReference type="ARBA" id="ARBA00023136"/>
    </source>
</evidence>
<keyword evidence="7" id="KW-0256">Endoplasmic reticulum</keyword>